<reference evidence="11" key="1">
    <citation type="submission" date="2015-04" db="UniProtKB">
        <authorList>
            <consortium name="EnsemblPlants"/>
        </authorList>
    </citation>
    <scope>IDENTIFICATION</scope>
    <source>
        <strain evidence="11">SL10</strain>
    </source>
</reference>
<protein>
    <recommendedName>
        <fullName evidence="10">C2H2-type domain-containing protein</fullName>
    </recommendedName>
</protein>
<sequence>MAPTSSTEEVKHLTLHHLLKRQHRLKPAAVVWRWPTSVVPGGGAGRPPVPDEQLAADDVDGLGGTWPPRSYTCAFCRREFRSAQALGGHMNVHRRDRAKMRGHGLHGAAGQQLGAAEAPAAAAAARTEYAVALYPILNSGAGGAAVRIPGGDVLLSAPVALAAARRGHDHRCIDLRRERSRSTAPSSDVKQHCHDEHVRVVVRPRCAVLAVHLVDLLAVVAGVGAPPAEQHEVVEDLGVLVQAHDGEERVEDLDHLVDHLRPLLPLLVVGMVESSMPVMSMNSSSSPAATNTNQMIMAKFLGFLHQLTGGADDGSSMVDMLLRTWCDADGGDGGVERRRASTANPGDMLLRRRLQILATTRRRCWQRRRPPPPSRCGKSYRSSQGRRRDSPAHSPGRRSPSRRCG</sequence>
<keyword evidence="2" id="KW-0479">Metal-binding</keyword>
<dbReference type="eggNOG" id="ENOG502RY2R">
    <property type="taxonomic scope" value="Eukaryota"/>
</dbReference>
<feature type="region of interest" description="Disordered" evidence="9">
    <location>
        <begin position="362"/>
        <end position="405"/>
    </location>
</feature>
<evidence type="ECO:0000256" key="6">
    <source>
        <dbReference type="ARBA" id="ARBA00023163"/>
    </source>
</evidence>
<dbReference type="Proteomes" id="UP000006591">
    <property type="component" value="Chromosome 4"/>
</dbReference>
<proteinExistence type="predicted"/>
<name>A0A0E0H5C9_ORYNI</name>
<dbReference type="PANTHER" id="PTHR45801">
    <property type="entry name" value="OS07G0101800 PROTEIN"/>
    <property type="match status" value="1"/>
</dbReference>
<evidence type="ECO:0000256" key="1">
    <source>
        <dbReference type="ARBA" id="ARBA00004123"/>
    </source>
</evidence>
<evidence type="ECO:0000259" key="10">
    <source>
        <dbReference type="PROSITE" id="PS50157"/>
    </source>
</evidence>
<evidence type="ECO:0000256" key="2">
    <source>
        <dbReference type="ARBA" id="ARBA00022723"/>
    </source>
</evidence>
<feature type="compositionally biased region" description="Basic residues" evidence="9">
    <location>
        <begin position="395"/>
        <end position="405"/>
    </location>
</feature>
<keyword evidence="7" id="KW-0539">Nucleus</keyword>
<dbReference type="PANTHER" id="PTHR45801:SF1">
    <property type="entry name" value="TRANSCRIPTIONAL REGULATOR SUPERMAN"/>
    <property type="match status" value="1"/>
</dbReference>
<evidence type="ECO:0000256" key="9">
    <source>
        <dbReference type="SAM" id="MobiDB-lite"/>
    </source>
</evidence>
<accession>A0A0E0H5C9</accession>
<keyword evidence="5" id="KW-0805">Transcription regulation</keyword>
<keyword evidence="4" id="KW-0862">Zinc</keyword>
<dbReference type="HOGENOM" id="CLU_680398_0_0_1"/>
<keyword evidence="3 8" id="KW-0863">Zinc-finger</keyword>
<evidence type="ECO:0000256" key="8">
    <source>
        <dbReference type="PROSITE-ProRule" id="PRU00042"/>
    </source>
</evidence>
<dbReference type="STRING" id="4536.A0A0E0H5C9"/>
<evidence type="ECO:0000256" key="5">
    <source>
        <dbReference type="ARBA" id="ARBA00023015"/>
    </source>
</evidence>
<dbReference type="InterPro" id="IPR052426">
    <property type="entry name" value="Plant_dev_regulator"/>
</dbReference>
<feature type="domain" description="C2H2-type" evidence="10">
    <location>
        <begin position="71"/>
        <end position="98"/>
    </location>
</feature>
<organism evidence="11">
    <name type="scientific">Oryza nivara</name>
    <name type="common">Indian wild rice</name>
    <name type="synonym">Oryza sativa f. spontanea</name>
    <dbReference type="NCBI Taxonomy" id="4536"/>
    <lineage>
        <taxon>Eukaryota</taxon>
        <taxon>Viridiplantae</taxon>
        <taxon>Streptophyta</taxon>
        <taxon>Embryophyta</taxon>
        <taxon>Tracheophyta</taxon>
        <taxon>Spermatophyta</taxon>
        <taxon>Magnoliopsida</taxon>
        <taxon>Liliopsida</taxon>
        <taxon>Poales</taxon>
        <taxon>Poaceae</taxon>
        <taxon>BOP clade</taxon>
        <taxon>Oryzoideae</taxon>
        <taxon>Oryzeae</taxon>
        <taxon>Oryzinae</taxon>
        <taxon>Oryza</taxon>
    </lineage>
</organism>
<dbReference type="PROSITE" id="PS50157">
    <property type="entry name" value="ZINC_FINGER_C2H2_2"/>
    <property type="match status" value="1"/>
</dbReference>
<keyword evidence="6" id="KW-0804">Transcription</keyword>
<evidence type="ECO:0000313" key="12">
    <source>
        <dbReference type="Proteomes" id="UP000006591"/>
    </source>
</evidence>
<dbReference type="AlphaFoldDB" id="A0A0E0H5C9"/>
<dbReference type="GO" id="GO:0008270">
    <property type="term" value="F:zinc ion binding"/>
    <property type="evidence" value="ECO:0007669"/>
    <property type="project" value="UniProtKB-KW"/>
</dbReference>
<dbReference type="GO" id="GO:0005634">
    <property type="term" value="C:nucleus"/>
    <property type="evidence" value="ECO:0007669"/>
    <property type="project" value="UniProtKB-SubCell"/>
</dbReference>
<reference evidence="11" key="2">
    <citation type="submission" date="2018-04" db="EMBL/GenBank/DDBJ databases">
        <title>OnivRS2 (Oryza nivara Reference Sequence Version 2).</title>
        <authorList>
            <person name="Zhang J."/>
            <person name="Kudrna D."/>
            <person name="Lee S."/>
            <person name="Talag J."/>
            <person name="Rajasekar S."/>
            <person name="Welchert J."/>
            <person name="Hsing Y.-I."/>
            <person name="Wing R.A."/>
        </authorList>
    </citation>
    <scope>NUCLEOTIDE SEQUENCE [LARGE SCALE GENOMIC DNA]</scope>
    <source>
        <strain evidence="11">SL10</strain>
    </source>
</reference>
<evidence type="ECO:0000313" key="11">
    <source>
        <dbReference type="EnsemblPlants" id="ONIVA04G22800.1"/>
    </source>
</evidence>
<dbReference type="InterPro" id="IPR036236">
    <property type="entry name" value="Znf_C2H2_sf"/>
</dbReference>
<comment type="subcellular location">
    <subcellularLocation>
        <location evidence="1">Nucleus</location>
    </subcellularLocation>
</comment>
<dbReference type="SUPFAM" id="SSF57667">
    <property type="entry name" value="beta-beta-alpha zinc fingers"/>
    <property type="match status" value="1"/>
</dbReference>
<evidence type="ECO:0000256" key="4">
    <source>
        <dbReference type="ARBA" id="ARBA00022833"/>
    </source>
</evidence>
<dbReference type="Gramene" id="ONIVA04G22800.1">
    <property type="protein sequence ID" value="ONIVA04G22800.1"/>
    <property type="gene ID" value="ONIVA04G22800"/>
</dbReference>
<dbReference type="EnsemblPlants" id="ONIVA04G22800.1">
    <property type="protein sequence ID" value="ONIVA04G22800.1"/>
    <property type="gene ID" value="ONIVA04G22800"/>
</dbReference>
<dbReference type="InterPro" id="IPR013087">
    <property type="entry name" value="Znf_C2H2_type"/>
</dbReference>
<evidence type="ECO:0000256" key="7">
    <source>
        <dbReference type="ARBA" id="ARBA00023242"/>
    </source>
</evidence>
<keyword evidence="12" id="KW-1185">Reference proteome</keyword>
<dbReference type="PROSITE" id="PS00028">
    <property type="entry name" value="ZINC_FINGER_C2H2_1"/>
    <property type="match status" value="1"/>
</dbReference>
<evidence type="ECO:0000256" key="3">
    <source>
        <dbReference type="ARBA" id="ARBA00022771"/>
    </source>
</evidence>